<evidence type="ECO:0000313" key="2">
    <source>
        <dbReference type="EMBL" id="SET54294.1"/>
    </source>
</evidence>
<name>A0A1I0F8Q1_9BACI</name>
<protein>
    <submittedName>
        <fullName evidence="2">XapX domain-containing protein</fullName>
    </submittedName>
</protein>
<dbReference type="InterPro" id="IPR009872">
    <property type="entry name" value="DUF1427"/>
</dbReference>
<dbReference type="NCBIfam" id="TIGR03510">
    <property type="entry name" value="XapX"/>
    <property type="match status" value="1"/>
</dbReference>
<organism evidence="2 3">
    <name type="scientific">Oceanobacillus limi</name>
    <dbReference type="NCBI Taxonomy" id="930131"/>
    <lineage>
        <taxon>Bacteria</taxon>
        <taxon>Bacillati</taxon>
        <taxon>Bacillota</taxon>
        <taxon>Bacilli</taxon>
        <taxon>Bacillales</taxon>
        <taxon>Bacillaceae</taxon>
        <taxon>Oceanobacillus</taxon>
    </lineage>
</organism>
<sequence>MKVTIQSFIAGIVLGAIFSLLNLPIPAPPNFAGIMGIVGIFTGFLIINQYNKKRGKTEVE</sequence>
<dbReference type="OrthoDB" id="8778565at2"/>
<keyword evidence="1" id="KW-1133">Transmembrane helix</keyword>
<dbReference type="STRING" id="930131.SAMN05216389_11458"/>
<evidence type="ECO:0000256" key="1">
    <source>
        <dbReference type="SAM" id="Phobius"/>
    </source>
</evidence>
<dbReference type="Pfam" id="PF07235">
    <property type="entry name" value="DUF1427"/>
    <property type="match status" value="1"/>
</dbReference>
<dbReference type="InterPro" id="IPR020017">
    <property type="entry name" value="XapX_domain"/>
</dbReference>
<keyword evidence="1" id="KW-0472">Membrane</keyword>
<dbReference type="EMBL" id="FOHE01000014">
    <property type="protein sequence ID" value="SET54294.1"/>
    <property type="molecule type" value="Genomic_DNA"/>
</dbReference>
<gene>
    <name evidence="2" type="ORF">SAMN05216389_11458</name>
</gene>
<keyword evidence="1" id="KW-0812">Transmembrane</keyword>
<evidence type="ECO:0000313" key="3">
    <source>
        <dbReference type="Proteomes" id="UP000198618"/>
    </source>
</evidence>
<feature type="transmembrane region" description="Helical" evidence="1">
    <location>
        <begin position="31"/>
        <end position="47"/>
    </location>
</feature>
<keyword evidence="3" id="KW-1185">Reference proteome</keyword>
<feature type="transmembrane region" description="Helical" evidence="1">
    <location>
        <begin position="7"/>
        <end position="25"/>
    </location>
</feature>
<accession>A0A1I0F8Q1</accession>
<reference evidence="2 3" key="1">
    <citation type="submission" date="2016-10" db="EMBL/GenBank/DDBJ databases">
        <authorList>
            <person name="de Groot N.N."/>
        </authorList>
    </citation>
    <scope>NUCLEOTIDE SEQUENCE [LARGE SCALE GENOMIC DNA]</scope>
    <source>
        <strain evidence="2 3">IBRC-M 10780</strain>
    </source>
</reference>
<dbReference type="AlphaFoldDB" id="A0A1I0F8Q1"/>
<dbReference type="Proteomes" id="UP000198618">
    <property type="component" value="Unassembled WGS sequence"/>
</dbReference>
<proteinExistence type="predicted"/>
<dbReference type="RefSeq" id="WP_090871063.1">
    <property type="nucleotide sequence ID" value="NZ_FOHE01000014.1"/>
</dbReference>